<accession>A0A804JQW7</accession>
<proteinExistence type="predicted"/>
<comment type="cofactor">
    <cofactor evidence="1">
        <name>FMN</name>
        <dbReference type="ChEBI" id="CHEBI:58210"/>
    </cofactor>
</comment>
<dbReference type="InParanoid" id="A0A804JQW7"/>
<dbReference type="PANTHER" id="PTHR10578">
    <property type="entry name" value="S -2-HYDROXY-ACID OXIDASE-RELATED"/>
    <property type="match status" value="1"/>
</dbReference>
<evidence type="ECO:0000256" key="6">
    <source>
        <dbReference type="ARBA" id="ARBA00036241"/>
    </source>
</evidence>
<keyword evidence="7" id="KW-0732">Signal</keyword>
<feature type="domain" description="FMN-dependent dehydrogenase" evidence="8">
    <location>
        <begin position="116"/>
        <end position="184"/>
    </location>
</feature>
<name>A0A804JQW7_MUSAM</name>
<protein>
    <recommendedName>
        <fullName evidence="8">FMN-dependent dehydrogenase domain-containing protein</fullName>
    </recommendedName>
</protein>
<dbReference type="InterPro" id="IPR013785">
    <property type="entry name" value="Aldolase_TIM"/>
</dbReference>
<keyword evidence="5" id="KW-0288">FMN</keyword>
<comment type="pathway">
    <text evidence="2">Photosynthesis; photorespiration; glycine from 2-phosphoglycolate: step 2/3.</text>
</comment>
<keyword evidence="4" id="KW-0285">Flavoprotein</keyword>
<evidence type="ECO:0000259" key="8">
    <source>
        <dbReference type="Pfam" id="PF01070"/>
    </source>
</evidence>
<sequence length="192" mass="21216">MNTLILMFLLFYFKMSCRFTLDLGKMDKHIMNSNSIRLQTDLMPTGCEVVADNHYHAHFCERSPHCRRQQPLQTCHTSWCSRCHCLQPWSWSARLCSSHHRCTGRGCQGCTGSCSRLLEGGVCGGTDVFEALALGASGVFASKNDTGRPVVFALAAEGEAGVRNALQMLRDEFELTMALSGCTSEELAAVAW</sequence>
<evidence type="ECO:0000256" key="7">
    <source>
        <dbReference type="SAM" id="SignalP"/>
    </source>
</evidence>
<dbReference type="SUPFAM" id="SSF51395">
    <property type="entry name" value="FMN-linked oxidoreductases"/>
    <property type="match status" value="1"/>
</dbReference>
<dbReference type="InterPro" id="IPR000262">
    <property type="entry name" value="FMN-dep_DH"/>
</dbReference>
<dbReference type="Pfam" id="PF01070">
    <property type="entry name" value="FMN_dh"/>
    <property type="match status" value="1"/>
</dbReference>
<feature type="chain" id="PRO_5032814140" description="FMN-dependent dehydrogenase domain-containing protein" evidence="7">
    <location>
        <begin position="19"/>
        <end position="192"/>
    </location>
</feature>
<evidence type="ECO:0000256" key="1">
    <source>
        <dbReference type="ARBA" id="ARBA00001917"/>
    </source>
</evidence>
<reference evidence="9" key="1">
    <citation type="submission" date="2021-05" db="UniProtKB">
        <authorList>
            <consortium name="EnsemblPlants"/>
        </authorList>
    </citation>
    <scope>IDENTIFICATION</scope>
    <source>
        <strain evidence="9">subsp. malaccensis</strain>
    </source>
</reference>
<dbReference type="Proteomes" id="UP000012960">
    <property type="component" value="Unplaced"/>
</dbReference>
<keyword evidence="10" id="KW-1185">Reference proteome</keyword>
<keyword evidence="3" id="KW-0323">Glycolate pathway</keyword>
<dbReference type="GO" id="GO:0003973">
    <property type="term" value="F:(S)-2-hydroxy-acid oxidase activity"/>
    <property type="evidence" value="ECO:0007669"/>
    <property type="project" value="UniProtKB-EC"/>
</dbReference>
<feature type="signal peptide" evidence="7">
    <location>
        <begin position="1"/>
        <end position="18"/>
    </location>
</feature>
<evidence type="ECO:0000256" key="3">
    <source>
        <dbReference type="ARBA" id="ARBA00022594"/>
    </source>
</evidence>
<dbReference type="Gene3D" id="3.20.20.70">
    <property type="entry name" value="Aldolase class I"/>
    <property type="match status" value="1"/>
</dbReference>
<dbReference type="AlphaFoldDB" id="A0A804JQW7"/>
<dbReference type="Gramene" id="Ma07_t01210.1">
    <property type="protein sequence ID" value="Ma07_p01210.1"/>
    <property type="gene ID" value="Ma07_g01210"/>
</dbReference>
<dbReference type="PANTHER" id="PTHR10578:SF107">
    <property type="entry name" value="2-HYDROXYACID OXIDASE 1"/>
    <property type="match status" value="1"/>
</dbReference>
<organism evidence="9 10">
    <name type="scientific">Musa acuminata subsp. malaccensis</name>
    <name type="common">Wild banana</name>
    <name type="synonym">Musa malaccensis</name>
    <dbReference type="NCBI Taxonomy" id="214687"/>
    <lineage>
        <taxon>Eukaryota</taxon>
        <taxon>Viridiplantae</taxon>
        <taxon>Streptophyta</taxon>
        <taxon>Embryophyta</taxon>
        <taxon>Tracheophyta</taxon>
        <taxon>Spermatophyta</taxon>
        <taxon>Magnoliopsida</taxon>
        <taxon>Liliopsida</taxon>
        <taxon>Zingiberales</taxon>
        <taxon>Musaceae</taxon>
        <taxon>Musa</taxon>
    </lineage>
</organism>
<evidence type="ECO:0000313" key="9">
    <source>
        <dbReference type="EnsemblPlants" id="Ma07_p01210.1"/>
    </source>
</evidence>
<evidence type="ECO:0000313" key="10">
    <source>
        <dbReference type="Proteomes" id="UP000012960"/>
    </source>
</evidence>
<dbReference type="GO" id="GO:0009854">
    <property type="term" value="P:oxidative photosynthetic carbon pathway"/>
    <property type="evidence" value="ECO:0007669"/>
    <property type="project" value="UniProtKB-KW"/>
</dbReference>
<dbReference type="EnsemblPlants" id="Ma07_t01210.1">
    <property type="protein sequence ID" value="Ma07_p01210.1"/>
    <property type="gene ID" value="Ma07_g01210"/>
</dbReference>
<evidence type="ECO:0000256" key="4">
    <source>
        <dbReference type="ARBA" id="ARBA00022630"/>
    </source>
</evidence>
<evidence type="ECO:0000256" key="5">
    <source>
        <dbReference type="ARBA" id="ARBA00022643"/>
    </source>
</evidence>
<evidence type="ECO:0000256" key="2">
    <source>
        <dbReference type="ARBA" id="ARBA00004923"/>
    </source>
</evidence>
<comment type="catalytic activity">
    <reaction evidence="6">
        <text>glycolate + O2 = glyoxylate + H2O2</text>
        <dbReference type="Rhea" id="RHEA:25311"/>
        <dbReference type="ChEBI" id="CHEBI:15379"/>
        <dbReference type="ChEBI" id="CHEBI:16240"/>
        <dbReference type="ChEBI" id="CHEBI:29805"/>
        <dbReference type="ChEBI" id="CHEBI:36655"/>
        <dbReference type="EC" id="1.1.3.15"/>
    </reaction>
    <physiologicalReaction direction="left-to-right" evidence="6">
        <dbReference type="Rhea" id="RHEA:25312"/>
    </physiologicalReaction>
</comment>